<dbReference type="Gene3D" id="2.20.100.10">
    <property type="entry name" value="Thrombospondin type-1 (TSP1) repeat"/>
    <property type="match status" value="9"/>
</dbReference>
<evidence type="ECO:0000256" key="1">
    <source>
        <dbReference type="ARBA" id="ARBA00022729"/>
    </source>
</evidence>
<evidence type="ECO:0000256" key="5">
    <source>
        <dbReference type="SAM" id="Phobius"/>
    </source>
</evidence>
<evidence type="ECO:0000313" key="8">
    <source>
        <dbReference type="EMBL" id="KAK8399512.1"/>
    </source>
</evidence>
<feature type="compositionally biased region" description="Acidic residues" evidence="4">
    <location>
        <begin position="241"/>
        <end position="251"/>
    </location>
</feature>
<dbReference type="FunFam" id="2.20.100.10:FF:000019">
    <property type="entry name" value="Thrombospondin type 1 domain containing 7A"/>
    <property type="match status" value="2"/>
</dbReference>
<proteinExistence type="predicted"/>
<keyword evidence="5" id="KW-1133">Transmembrane helix</keyword>
<keyword evidence="9" id="KW-1185">Reference proteome</keyword>
<dbReference type="Proteomes" id="UP001487740">
    <property type="component" value="Unassembled WGS sequence"/>
</dbReference>
<feature type="domain" description="Spondin-like TSP1" evidence="7">
    <location>
        <begin position="994"/>
        <end position="1041"/>
    </location>
</feature>
<dbReference type="EMBL" id="JARAKH010000011">
    <property type="protein sequence ID" value="KAK8399512.1"/>
    <property type="molecule type" value="Genomic_DNA"/>
</dbReference>
<dbReference type="InterPro" id="IPR036383">
    <property type="entry name" value="TSP1_rpt_sf"/>
</dbReference>
<dbReference type="Pfam" id="PF19028">
    <property type="entry name" value="TSP1_spondin"/>
    <property type="match status" value="2"/>
</dbReference>
<keyword evidence="3" id="KW-0325">Glycoprotein</keyword>
<reference evidence="8 9" key="1">
    <citation type="submission" date="2023-03" db="EMBL/GenBank/DDBJ databases">
        <title>High-quality genome of Scylla paramamosain provides insights in environmental adaptation.</title>
        <authorList>
            <person name="Zhang L."/>
        </authorList>
    </citation>
    <scope>NUCLEOTIDE SEQUENCE [LARGE SCALE GENOMIC DNA]</scope>
    <source>
        <strain evidence="8">LZ_2023a</strain>
        <tissue evidence="8">Muscle</tissue>
    </source>
</reference>
<dbReference type="PANTHER" id="PTHR11311">
    <property type="entry name" value="SPONDIN"/>
    <property type="match status" value="1"/>
</dbReference>
<organism evidence="8 9">
    <name type="scientific">Scylla paramamosain</name>
    <name type="common">Mud crab</name>
    <dbReference type="NCBI Taxonomy" id="85552"/>
    <lineage>
        <taxon>Eukaryota</taxon>
        <taxon>Metazoa</taxon>
        <taxon>Ecdysozoa</taxon>
        <taxon>Arthropoda</taxon>
        <taxon>Crustacea</taxon>
        <taxon>Multicrustacea</taxon>
        <taxon>Malacostraca</taxon>
        <taxon>Eumalacostraca</taxon>
        <taxon>Eucarida</taxon>
        <taxon>Decapoda</taxon>
        <taxon>Pleocyemata</taxon>
        <taxon>Brachyura</taxon>
        <taxon>Eubrachyura</taxon>
        <taxon>Portunoidea</taxon>
        <taxon>Portunidae</taxon>
        <taxon>Portuninae</taxon>
        <taxon>Scylla</taxon>
    </lineage>
</organism>
<keyword evidence="1 6" id="KW-0732">Signal</keyword>
<dbReference type="GO" id="GO:0005886">
    <property type="term" value="C:plasma membrane"/>
    <property type="evidence" value="ECO:0007669"/>
    <property type="project" value="TreeGrafter"/>
</dbReference>
<keyword evidence="2" id="KW-1015">Disulfide bond</keyword>
<feature type="region of interest" description="Disordered" evidence="4">
    <location>
        <begin position="226"/>
        <end position="301"/>
    </location>
</feature>
<accession>A0AAW0UMS6</accession>
<keyword evidence="5" id="KW-0472">Membrane</keyword>
<dbReference type="InterPro" id="IPR051418">
    <property type="entry name" value="Spondin/Thrombospondin_T1"/>
</dbReference>
<gene>
    <name evidence="8" type="ORF">O3P69_003534</name>
</gene>
<protein>
    <recommendedName>
        <fullName evidence="7">Spondin-like TSP1 domain-containing protein</fullName>
    </recommendedName>
</protein>
<dbReference type="SUPFAM" id="SSF82895">
    <property type="entry name" value="TSP-1 type 1 repeat"/>
    <property type="match status" value="8"/>
</dbReference>
<name>A0AAW0UMS6_SCYPA</name>
<evidence type="ECO:0000313" key="9">
    <source>
        <dbReference type="Proteomes" id="UP001487740"/>
    </source>
</evidence>
<evidence type="ECO:0000256" key="3">
    <source>
        <dbReference type="ARBA" id="ARBA00023180"/>
    </source>
</evidence>
<sequence>MPPATLYAALLLGLWASTDAHARDSNDFKNFGWKTGEWGVCWSERGCGLGSEERTVWCADVRGRPLPPTLCKDADRPPNSRSCYTTCPDGEWLVGAWSPCQVGADRARDAEGFCHGLRNRSAKCQVEGSDAPLDQCPRPRPSPEAACITTCPQDCVVGPWGEWVPCSSCNTSQRRTRSVVVAPTQGGSPCPPLSESRPCLGDCIPSEASPASPQEETEPMVRLRVGEWGPCQPSPTIPNDPLEDDLDDPPEDNSISFPDSQEQDATFPEAAALQAVKAAESGSSSDPHLGSSTARPSQAPEAWIDVDLPQVGRQERALTCVHLNGTLLSLSVCLAGRKRVAERVRTCVVNRDCTVTQWSSWSTVVPGCVAPSGLVVREVRERRRTSPSLQHGDGVPCPHLLERHTLPDPSLQPCDTRYQWVSSAWGPCVGQGAPVTCGGGVQERELTCVRAADHVPVQDDMCIHVEPPPRVQRCEVGCERDCQVGPWSAWGICTPTDCTAYPPPATPGFRRRRRQVVVTPSPGGAECPPLEEQSECHEAQCHQWVMGPWSACLLTNPAHSCGIGYQLRNASCLDSAGAPTPPEECEAELGAAPRSQECYVPCSYDCVTGSWSPWSPCSRPCASQLHVGYTQRNTSVVAPPGPGGKGCPPPDELTQVETCRVEPCGGAAWSPGPWGRCSLPSRAVCGPGRQTRELYCRDHLNNTLPSYRCSGMTRPDVERACEVSCGTACTVTSWSGWSPCLAPDPCPMDGVLVASTQRRWRRILVEASEGGNPCPVLHEERGCAHAPVTCTTHHWRTGPWSRCALADDVECGKGFRVRRVECVDAAGQVVEPTQCLLGKTMVPESSVECHVDCTRPCVLSSWSSWTPCPARPPCGTASVRKRQLLDATESNPECRNLTLRESRECRCHNFYSTPAGPWSTCIVGEVTKDEEVAAAMAAAAGVPGPRNGAGLCGVGKRYQALLCTRDDGVLAHPSSCNHAGLKEEPCMVECPSDCRMGPWGTWSACNASCGAGIQYRNRKVLEPSLWGGRPCPEAQQRRACWGSCSSEWVPGGWSECLVAGEKDCGDGTQTRSIRCMKQTLTGLKQEVSHSDCDAALRPHTQQGCRVSCPGQCVVSSWSAWSPCPTGCSEHIRSRHRQVVRRPMSTGEPCPPLKEEEPCVQGVSCWQYSWHVGNWTSCVPLGLSPCGEGVRNRPVTCLRSDGVAVPEWRCPRDTRPSPSETWCYVDCPIDCEVTSWMLWDDSKCSCGENPGEMTRRRFLSVNPSESGRPCPSLLQETRPCPAIPCYTWERGPWSQCHLQGGSCGHGYVERNVSCVGPGGQAVDSNLCLALVHVGGHTWPYLARALDLNTRDGCYVPCEGDCELTEWAPWSHCHRDCSRGHQGGTQARSRAVLTEGTSQRDGVRGSCPGPLWETRPCLAGPCLNFTWQIINGTVQCVRSDGLVVTGGCAGESRPCLPECTVRGSLCSAVGACVCRSGMRPLYSEKQRFHLTSCVPIRNLTFPLPQPFSGVKYLPEDINVWMFAMVGVGSAFVVFVVISMYLLCQSPREHTTTPLTLRRQKNLRHRAV</sequence>
<keyword evidence="5" id="KW-0812">Transmembrane</keyword>
<evidence type="ECO:0000256" key="2">
    <source>
        <dbReference type="ARBA" id="ARBA00023157"/>
    </source>
</evidence>
<feature type="compositionally biased region" description="Polar residues" evidence="4">
    <location>
        <begin position="254"/>
        <end position="264"/>
    </location>
</feature>
<feature type="transmembrane region" description="Helical" evidence="5">
    <location>
        <begin position="1517"/>
        <end position="1540"/>
    </location>
</feature>
<evidence type="ECO:0000259" key="7">
    <source>
        <dbReference type="Pfam" id="PF19028"/>
    </source>
</evidence>
<dbReference type="SMART" id="SM00209">
    <property type="entry name" value="TSP1"/>
    <property type="match status" value="15"/>
</dbReference>
<dbReference type="InterPro" id="IPR044004">
    <property type="entry name" value="TSP1_spondin_dom"/>
</dbReference>
<evidence type="ECO:0000256" key="6">
    <source>
        <dbReference type="SAM" id="SignalP"/>
    </source>
</evidence>
<feature type="domain" description="Spondin-like TSP1" evidence="7">
    <location>
        <begin position="1112"/>
        <end position="1160"/>
    </location>
</feature>
<feature type="chain" id="PRO_5043710247" description="Spondin-like TSP1 domain-containing protein" evidence="6">
    <location>
        <begin position="21"/>
        <end position="1565"/>
    </location>
</feature>
<dbReference type="GO" id="GO:0030036">
    <property type="term" value="P:actin cytoskeleton organization"/>
    <property type="evidence" value="ECO:0007669"/>
    <property type="project" value="TreeGrafter"/>
</dbReference>
<dbReference type="PANTHER" id="PTHR11311:SF30">
    <property type="entry name" value="SPONDIN-LIKE TSP1 DOMAIN-CONTAINING PROTEIN"/>
    <property type="match status" value="1"/>
</dbReference>
<dbReference type="Pfam" id="PF19030">
    <property type="entry name" value="TSP1_ADAMTS"/>
    <property type="match status" value="4"/>
</dbReference>
<dbReference type="Pfam" id="PF00090">
    <property type="entry name" value="TSP_1"/>
    <property type="match status" value="4"/>
</dbReference>
<feature type="signal peptide" evidence="6">
    <location>
        <begin position="1"/>
        <end position="20"/>
    </location>
</feature>
<evidence type="ECO:0000256" key="4">
    <source>
        <dbReference type="SAM" id="MobiDB-lite"/>
    </source>
</evidence>
<dbReference type="PROSITE" id="PS50092">
    <property type="entry name" value="TSP1"/>
    <property type="match status" value="12"/>
</dbReference>
<dbReference type="InterPro" id="IPR000884">
    <property type="entry name" value="TSP1_rpt"/>
</dbReference>
<feature type="compositionally biased region" description="Low complexity" evidence="4">
    <location>
        <begin position="270"/>
        <end position="292"/>
    </location>
</feature>
<comment type="caution">
    <text evidence="8">The sequence shown here is derived from an EMBL/GenBank/DDBJ whole genome shotgun (WGS) entry which is preliminary data.</text>
</comment>